<dbReference type="Pfam" id="PF00480">
    <property type="entry name" value="ROK"/>
    <property type="match status" value="1"/>
</dbReference>
<proteinExistence type="inferred from homology"/>
<dbReference type="Proteomes" id="UP000632535">
    <property type="component" value="Unassembled WGS sequence"/>
</dbReference>
<dbReference type="InterPro" id="IPR043129">
    <property type="entry name" value="ATPase_NBD"/>
</dbReference>
<keyword evidence="3" id="KW-1185">Reference proteome</keyword>
<sequence length="347" mass="32989">MPEPGAGSLAGSARPAAGAGVVVGVDLGGTKTAAALVAADGSPGPVHTAPTPAASGPEAVLDAVAALVTRVVTASGAPLRAVGVGAAGVIDAGRGVVVSATETFRDWPGTDVAGGLAARLAPLVAGPSASGSSAVAPLVVVENDVDAHAAGEAWRGAAAGARSALLVAVGTGVGGSVVLDGRPLRGAHHLAGEIGHAPVPGAEGLRCACGRPGHLEAVAAGPAIHRRYLALGGDPASPDARDVVARAGAGDELAARVVREAGAAVGRAVAGVVTVLDPEVVVVGGGVGGAGHLWWSALEGALRGEVVDVLADLPVLRAVLGDDAAVVGAARNAWSALGAAAPTAGRE</sequence>
<dbReference type="Gene3D" id="3.30.420.40">
    <property type="match status" value="2"/>
</dbReference>
<dbReference type="PANTHER" id="PTHR18964">
    <property type="entry name" value="ROK (REPRESSOR, ORF, KINASE) FAMILY"/>
    <property type="match status" value="1"/>
</dbReference>
<accession>A0ABQ2B0B0</accession>
<dbReference type="PANTHER" id="PTHR18964:SF169">
    <property type="entry name" value="N-ACETYLMANNOSAMINE KINASE"/>
    <property type="match status" value="1"/>
</dbReference>
<dbReference type="RefSeq" id="WP_229737289.1">
    <property type="nucleotide sequence ID" value="NZ_BMDG01000001.1"/>
</dbReference>
<name>A0ABQ2B0B0_9MICO</name>
<organism evidence="2 3">
    <name type="scientific">Isoptericola cucumis</name>
    <dbReference type="NCBI Taxonomy" id="1776856"/>
    <lineage>
        <taxon>Bacteria</taxon>
        <taxon>Bacillati</taxon>
        <taxon>Actinomycetota</taxon>
        <taxon>Actinomycetes</taxon>
        <taxon>Micrococcales</taxon>
        <taxon>Promicromonosporaceae</taxon>
        <taxon>Isoptericola</taxon>
    </lineage>
</organism>
<comment type="similarity">
    <text evidence="1">Belongs to the ROK (NagC/XylR) family.</text>
</comment>
<reference evidence="3" key="1">
    <citation type="journal article" date="2019" name="Int. J. Syst. Evol. Microbiol.">
        <title>The Global Catalogue of Microorganisms (GCM) 10K type strain sequencing project: providing services to taxonomists for standard genome sequencing and annotation.</title>
        <authorList>
            <consortium name="The Broad Institute Genomics Platform"/>
            <consortium name="The Broad Institute Genome Sequencing Center for Infectious Disease"/>
            <person name="Wu L."/>
            <person name="Ma J."/>
        </authorList>
    </citation>
    <scope>NUCLEOTIDE SEQUENCE [LARGE SCALE GENOMIC DNA]</scope>
    <source>
        <strain evidence="3">CCM 8653</strain>
    </source>
</reference>
<dbReference type="EMBL" id="BMDG01000001">
    <property type="protein sequence ID" value="GGI04520.1"/>
    <property type="molecule type" value="Genomic_DNA"/>
</dbReference>
<comment type="caution">
    <text evidence="2">The sequence shown here is derived from an EMBL/GenBank/DDBJ whole genome shotgun (WGS) entry which is preliminary data.</text>
</comment>
<evidence type="ECO:0000313" key="3">
    <source>
        <dbReference type="Proteomes" id="UP000632535"/>
    </source>
</evidence>
<evidence type="ECO:0000313" key="2">
    <source>
        <dbReference type="EMBL" id="GGI04520.1"/>
    </source>
</evidence>
<protein>
    <submittedName>
        <fullName evidence="2">Transcriptional regulator</fullName>
    </submittedName>
</protein>
<dbReference type="SUPFAM" id="SSF53067">
    <property type="entry name" value="Actin-like ATPase domain"/>
    <property type="match status" value="1"/>
</dbReference>
<dbReference type="InterPro" id="IPR000600">
    <property type="entry name" value="ROK"/>
</dbReference>
<evidence type="ECO:0000256" key="1">
    <source>
        <dbReference type="ARBA" id="ARBA00006479"/>
    </source>
</evidence>
<gene>
    <name evidence="2" type="ORF">GCM10007368_01570</name>
</gene>